<dbReference type="InterPro" id="IPR012876">
    <property type="entry name" value="DUF1677_pln"/>
</dbReference>
<reference evidence="2" key="1">
    <citation type="journal article" date="2023" name="Science">
        <title>Elucidation of the pathway for biosynthesis of saponin adjuvants from the soapbark tree.</title>
        <authorList>
            <person name="Reed J."/>
            <person name="Orme A."/>
            <person name="El-Demerdash A."/>
            <person name="Owen C."/>
            <person name="Martin L.B.B."/>
            <person name="Misra R.C."/>
            <person name="Kikuchi S."/>
            <person name="Rejzek M."/>
            <person name="Martin A.C."/>
            <person name="Harkess A."/>
            <person name="Leebens-Mack J."/>
            <person name="Louveau T."/>
            <person name="Stephenson M.J."/>
            <person name="Osbourn A."/>
        </authorList>
    </citation>
    <scope>NUCLEOTIDE SEQUENCE</scope>
    <source>
        <strain evidence="2">S10</strain>
    </source>
</reference>
<gene>
    <name evidence="2" type="ORF">O6P43_022503</name>
</gene>
<feature type="region of interest" description="Disordered" evidence="1">
    <location>
        <begin position="1"/>
        <end position="21"/>
    </location>
</feature>
<dbReference type="KEGG" id="qsa:O6P43_022503"/>
<protein>
    <submittedName>
        <fullName evidence="2">DUF1677 family protein</fullName>
    </submittedName>
</protein>
<organism evidence="2 3">
    <name type="scientific">Quillaja saponaria</name>
    <name type="common">Soap bark tree</name>
    <dbReference type="NCBI Taxonomy" id="32244"/>
    <lineage>
        <taxon>Eukaryota</taxon>
        <taxon>Viridiplantae</taxon>
        <taxon>Streptophyta</taxon>
        <taxon>Embryophyta</taxon>
        <taxon>Tracheophyta</taxon>
        <taxon>Spermatophyta</taxon>
        <taxon>Magnoliopsida</taxon>
        <taxon>eudicotyledons</taxon>
        <taxon>Gunneridae</taxon>
        <taxon>Pentapetalae</taxon>
        <taxon>rosids</taxon>
        <taxon>fabids</taxon>
        <taxon>Fabales</taxon>
        <taxon>Quillajaceae</taxon>
        <taxon>Quillaja</taxon>
    </lineage>
</organism>
<dbReference type="Proteomes" id="UP001163823">
    <property type="component" value="Chromosome 9"/>
</dbReference>
<feature type="compositionally biased region" description="Polar residues" evidence="1">
    <location>
        <begin position="1"/>
        <end position="16"/>
    </location>
</feature>
<name>A0AAD7LD87_QUISA</name>
<dbReference type="AlphaFoldDB" id="A0AAD7LD87"/>
<sequence>MAISGSESQTPTNNKSNPPPIEVESVKCDSCGFTEECTPAYILRLRERYQGRWLCGLCIEAVKDEVLRSDRLISTEEALNRHISFCKNFRSSTPVNETEHPIFAMSRVIRRNLDTPRPHRSNSSGALPSVDGVRSKTLVRTGSCFSSLSRAINQTTSQVRAYHNMQQLELPRIQSYFHITASTFLFDTLKANSSSFNK</sequence>
<evidence type="ECO:0000313" key="2">
    <source>
        <dbReference type="EMBL" id="KAJ7955999.1"/>
    </source>
</evidence>
<evidence type="ECO:0000256" key="1">
    <source>
        <dbReference type="SAM" id="MobiDB-lite"/>
    </source>
</evidence>
<comment type="caution">
    <text evidence="2">The sequence shown here is derived from an EMBL/GenBank/DDBJ whole genome shotgun (WGS) entry which is preliminary data.</text>
</comment>
<dbReference type="PANTHER" id="PTHR33108:SF3">
    <property type="entry name" value="DUF1677 FAMILY PROTEIN"/>
    <property type="match status" value="1"/>
</dbReference>
<dbReference type="EMBL" id="JARAOO010000009">
    <property type="protein sequence ID" value="KAJ7955999.1"/>
    <property type="molecule type" value="Genomic_DNA"/>
</dbReference>
<proteinExistence type="predicted"/>
<evidence type="ECO:0000313" key="3">
    <source>
        <dbReference type="Proteomes" id="UP001163823"/>
    </source>
</evidence>
<keyword evidence="3" id="KW-1185">Reference proteome</keyword>
<dbReference type="PANTHER" id="PTHR33108">
    <property type="entry name" value="OS01G0745000 PROTEIN"/>
    <property type="match status" value="1"/>
</dbReference>
<accession>A0AAD7LD87</accession>
<dbReference type="Pfam" id="PF07911">
    <property type="entry name" value="DUF1677"/>
    <property type="match status" value="1"/>
</dbReference>